<dbReference type="AlphaFoldDB" id="A0A1F7U0T5"/>
<evidence type="ECO:0000256" key="1">
    <source>
        <dbReference type="ARBA" id="ARBA00023125"/>
    </source>
</evidence>
<dbReference type="GO" id="GO:0003700">
    <property type="term" value="F:DNA-binding transcription factor activity"/>
    <property type="evidence" value="ECO:0007669"/>
    <property type="project" value="TreeGrafter"/>
</dbReference>
<dbReference type="InterPro" id="IPR001387">
    <property type="entry name" value="Cro/C1-type_HTH"/>
</dbReference>
<dbReference type="SMART" id="SM00530">
    <property type="entry name" value="HTH_XRE"/>
    <property type="match status" value="2"/>
</dbReference>
<evidence type="ECO:0000259" key="2">
    <source>
        <dbReference type="PROSITE" id="PS50943"/>
    </source>
</evidence>
<reference evidence="3 4" key="1">
    <citation type="journal article" date="2016" name="Nat. Commun.">
        <title>Thousands of microbial genomes shed light on interconnected biogeochemical processes in an aquifer system.</title>
        <authorList>
            <person name="Anantharaman K."/>
            <person name="Brown C.T."/>
            <person name="Hug L.A."/>
            <person name="Sharon I."/>
            <person name="Castelle C.J."/>
            <person name="Probst A.J."/>
            <person name="Thomas B.C."/>
            <person name="Singh A."/>
            <person name="Wilkins M.J."/>
            <person name="Karaoz U."/>
            <person name="Brodie E.L."/>
            <person name="Williams K.H."/>
            <person name="Hubbard S.S."/>
            <person name="Banfield J.F."/>
        </authorList>
    </citation>
    <scope>NUCLEOTIDE SEQUENCE [LARGE SCALE GENOMIC DNA]</scope>
</reference>
<proteinExistence type="predicted"/>
<comment type="caution">
    <text evidence="3">The sequence shown here is derived from an EMBL/GenBank/DDBJ whole genome shotgun (WGS) entry which is preliminary data.</text>
</comment>
<keyword evidence="1" id="KW-0238">DNA-binding</keyword>
<organism evidence="3 4">
    <name type="scientific">Candidatus Uhrbacteria bacterium RIFCSPHIGHO2_02_FULL_53_13</name>
    <dbReference type="NCBI Taxonomy" id="1802389"/>
    <lineage>
        <taxon>Bacteria</taxon>
        <taxon>Candidatus Uhriibacteriota</taxon>
    </lineage>
</organism>
<evidence type="ECO:0000313" key="3">
    <source>
        <dbReference type="EMBL" id="OGL71865.1"/>
    </source>
</evidence>
<dbReference type="InterPro" id="IPR010982">
    <property type="entry name" value="Lambda_DNA-bd_dom_sf"/>
</dbReference>
<gene>
    <name evidence="3" type="ORF">A3C17_02025</name>
</gene>
<dbReference type="EMBL" id="MGDX01000005">
    <property type="protein sequence ID" value="OGL71865.1"/>
    <property type="molecule type" value="Genomic_DNA"/>
</dbReference>
<dbReference type="STRING" id="1802389.A3C17_02025"/>
<accession>A0A1F7U0T5</accession>
<dbReference type="GO" id="GO:0005829">
    <property type="term" value="C:cytosol"/>
    <property type="evidence" value="ECO:0007669"/>
    <property type="project" value="TreeGrafter"/>
</dbReference>
<sequence>MLLGMSQSDIADRIGVSRTFVSKIELGRVGLVEATADATLKKLAKALQLDPDTLRQVRPKRKIANKPRTEGTLSALLTARRVELGLSQATIATRAGVAKSTVSDIERNGGSLDSLIKVANALDLDLDVKPKK</sequence>
<dbReference type="PANTHER" id="PTHR46797:SF1">
    <property type="entry name" value="METHYLPHOSPHONATE SYNTHASE"/>
    <property type="match status" value="1"/>
</dbReference>
<dbReference type="Proteomes" id="UP000177097">
    <property type="component" value="Unassembled WGS sequence"/>
</dbReference>
<protein>
    <recommendedName>
        <fullName evidence="2">HTH cro/C1-type domain-containing protein</fullName>
    </recommendedName>
</protein>
<dbReference type="CDD" id="cd00093">
    <property type="entry name" value="HTH_XRE"/>
    <property type="match status" value="2"/>
</dbReference>
<dbReference type="SUPFAM" id="SSF47413">
    <property type="entry name" value="lambda repressor-like DNA-binding domains"/>
    <property type="match status" value="2"/>
</dbReference>
<dbReference type="Pfam" id="PF01381">
    <property type="entry name" value="HTH_3"/>
    <property type="match status" value="2"/>
</dbReference>
<evidence type="ECO:0000313" key="4">
    <source>
        <dbReference type="Proteomes" id="UP000177097"/>
    </source>
</evidence>
<name>A0A1F7U0T5_9BACT</name>
<dbReference type="PANTHER" id="PTHR46797">
    <property type="entry name" value="HTH-TYPE TRANSCRIPTIONAL REGULATOR"/>
    <property type="match status" value="1"/>
</dbReference>
<dbReference type="InterPro" id="IPR050807">
    <property type="entry name" value="TransReg_Diox_bact_type"/>
</dbReference>
<feature type="domain" description="HTH cro/C1-type" evidence="2">
    <location>
        <begin position="3"/>
        <end position="54"/>
    </location>
</feature>
<dbReference type="PROSITE" id="PS50943">
    <property type="entry name" value="HTH_CROC1"/>
    <property type="match status" value="2"/>
</dbReference>
<dbReference type="Gene3D" id="1.10.260.40">
    <property type="entry name" value="lambda repressor-like DNA-binding domains"/>
    <property type="match status" value="2"/>
</dbReference>
<feature type="domain" description="HTH cro/C1-type" evidence="2">
    <location>
        <begin position="77"/>
        <end position="129"/>
    </location>
</feature>
<dbReference type="GO" id="GO:0003677">
    <property type="term" value="F:DNA binding"/>
    <property type="evidence" value="ECO:0007669"/>
    <property type="project" value="UniProtKB-KW"/>
</dbReference>